<gene>
    <name evidence="1" type="ORF">Ddye_011701</name>
</gene>
<dbReference type="EMBL" id="JANJYI010000004">
    <property type="protein sequence ID" value="KAK2651845.1"/>
    <property type="molecule type" value="Genomic_DNA"/>
</dbReference>
<dbReference type="Proteomes" id="UP001280121">
    <property type="component" value="Unassembled WGS sequence"/>
</dbReference>
<sequence>MCGRDYLGGPLASSYWRNELFFTKDDDDEEAHLARNKRSRTNQVDAIPVDEVQEAATHTILTAKEWVSATVLEKPSGVIPSPVIPVP</sequence>
<organism evidence="1 2">
    <name type="scientific">Dipteronia dyeriana</name>
    <dbReference type="NCBI Taxonomy" id="168575"/>
    <lineage>
        <taxon>Eukaryota</taxon>
        <taxon>Viridiplantae</taxon>
        <taxon>Streptophyta</taxon>
        <taxon>Embryophyta</taxon>
        <taxon>Tracheophyta</taxon>
        <taxon>Spermatophyta</taxon>
        <taxon>Magnoliopsida</taxon>
        <taxon>eudicotyledons</taxon>
        <taxon>Gunneridae</taxon>
        <taxon>Pentapetalae</taxon>
        <taxon>rosids</taxon>
        <taxon>malvids</taxon>
        <taxon>Sapindales</taxon>
        <taxon>Sapindaceae</taxon>
        <taxon>Hippocastanoideae</taxon>
        <taxon>Acereae</taxon>
        <taxon>Dipteronia</taxon>
    </lineage>
</organism>
<dbReference type="AlphaFoldDB" id="A0AAD9X332"/>
<comment type="caution">
    <text evidence="1">The sequence shown here is derived from an EMBL/GenBank/DDBJ whole genome shotgun (WGS) entry which is preliminary data.</text>
</comment>
<accession>A0AAD9X332</accession>
<evidence type="ECO:0000313" key="1">
    <source>
        <dbReference type="EMBL" id="KAK2651845.1"/>
    </source>
</evidence>
<reference evidence="1" key="1">
    <citation type="journal article" date="2023" name="Plant J.">
        <title>Genome sequences and population genomics provide insights into the demographic history, inbreeding, and mutation load of two 'living fossil' tree species of Dipteronia.</title>
        <authorList>
            <person name="Feng Y."/>
            <person name="Comes H.P."/>
            <person name="Chen J."/>
            <person name="Zhu S."/>
            <person name="Lu R."/>
            <person name="Zhang X."/>
            <person name="Li P."/>
            <person name="Qiu J."/>
            <person name="Olsen K.M."/>
            <person name="Qiu Y."/>
        </authorList>
    </citation>
    <scope>NUCLEOTIDE SEQUENCE</scope>
    <source>
        <strain evidence="1">KIB01</strain>
    </source>
</reference>
<keyword evidence="2" id="KW-1185">Reference proteome</keyword>
<proteinExistence type="predicted"/>
<name>A0AAD9X332_9ROSI</name>
<evidence type="ECO:0000313" key="2">
    <source>
        <dbReference type="Proteomes" id="UP001280121"/>
    </source>
</evidence>
<protein>
    <submittedName>
        <fullName evidence="1">Uncharacterized protein</fullName>
    </submittedName>
</protein>